<dbReference type="Pfam" id="PF05016">
    <property type="entry name" value="ParE_toxin"/>
    <property type="match status" value="1"/>
</dbReference>
<dbReference type="Gene3D" id="3.30.2310.20">
    <property type="entry name" value="RelE-like"/>
    <property type="match status" value="1"/>
</dbReference>
<keyword evidence="1" id="KW-1277">Toxin-antitoxin system</keyword>
<organism evidence="2 3">
    <name type="scientific">Candidatus Beckwithbacteria bacterium CG2_30_44_31</name>
    <dbReference type="NCBI Taxonomy" id="1805035"/>
    <lineage>
        <taxon>Bacteria</taxon>
        <taxon>Candidatus Beckwithiibacteriota</taxon>
    </lineage>
</organism>
<proteinExistence type="predicted"/>
<evidence type="ECO:0008006" key="4">
    <source>
        <dbReference type="Google" id="ProtNLM"/>
    </source>
</evidence>
<dbReference type="AlphaFoldDB" id="A0A1J5B967"/>
<dbReference type="PANTHER" id="PTHR38813">
    <property type="match status" value="1"/>
</dbReference>
<dbReference type="SUPFAM" id="SSF143011">
    <property type="entry name" value="RelE-like"/>
    <property type="match status" value="1"/>
</dbReference>
<dbReference type="PANTHER" id="PTHR38813:SF1">
    <property type="entry name" value="TOXIN RELE1-RELATED"/>
    <property type="match status" value="1"/>
</dbReference>
<evidence type="ECO:0000313" key="2">
    <source>
        <dbReference type="EMBL" id="OIP03472.1"/>
    </source>
</evidence>
<evidence type="ECO:0000313" key="3">
    <source>
        <dbReference type="Proteomes" id="UP000183605"/>
    </source>
</evidence>
<accession>A0A1J5B967</accession>
<dbReference type="InterPro" id="IPR052747">
    <property type="entry name" value="TA_system_RelE_toxin"/>
</dbReference>
<gene>
    <name evidence="2" type="ORF">AUK18_01970</name>
</gene>
<dbReference type="EMBL" id="MNXQ01000036">
    <property type="protein sequence ID" value="OIP03472.1"/>
    <property type="molecule type" value="Genomic_DNA"/>
</dbReference>
<comment type="caution">
    <text evidence="2">The sequence shown here is derived from an EMBL/GenBank/DDBJ whole genome shotgun (WGS) entry which is preliminary data.</text>
</comment>
<evidence type="ECO:0000256" key="1">
    <source>
        <dbReference type="ARBA" id="ARBA00022649"/>
    </source>
</evidence>
<name>A0A1J5B967_9BACT</name>
<dbReference type="InterPro" id="IPR035093">
    <property type="entry name" value="RelE/ParE_toxin_dom_sf"/>
</dbReference>
<dbReference type="Proteomes" id="UP000183605">
    <property type="component" value="Unassembled WGS sequence"/>
</dbReference>
<sequence length="82" mass="9479">MQVLITKKAAKELDRIPDQIARNIANRLSQLSQDPFPLNSKKLAGQNNYRLRIGVYRAIYTINSKEKAITVLRVAHRKTVYR</sequence>
<reference evidence="2 3" key="1">
    <citation type="journal article" date="2016" name="Environ. Microbiol.">
        <title>Genomic resolution of a cold subsurface aquifer community provides metabolic insights for novel microbes adapted to high CO concentrations.</title>
        <authorList>
            <person name="Probst A.J."/>
            <person name="Castelle C.J."/>
            <person name="Singh A."/>
            <person name="Brown C.T."/>
            <person name="Anantharaman K."/>
            <person name="Sharon I."/>
            <person name="Hug L.A."/>
            <person name="Burstein D."/>
            <person name="Emerson J.B."/>
            <person name="Thomas B.C."/>
            <person name="Banfield J.F."/>
        </authorList>
    </citation>
    <scope>NUCLEOTIDE SEQUENCE [LARGE SCALE GENOMIC DNA]</scope>
    <source>
        <strain evidence="2">CG2_30_44_31</strain>
    </source>
</reference>
<protein>
    <recommendedName>
        <fullName evidence="4">Plasmid stabilization protein</fullName>
    </recommendedName>
</protein>
<dbReference type="InterPro" id="IPR007712">
    <property type="entry name" value="RelE/ParE_toxin"/>
</dbReference>